<proteinExistence type="predicted"/>
<evidence type="ECO:0008006" key="4">
    <source>
        <dbReference type="Google" id="ProtNLM"/>
    </source>
</evidence>
<accession>A0AAV6L9L9</accession>
<name>A0AAV6L9L9_9ERIC</name>
<comment type="caution">
    <text evidence="2">The sequence shown here is derived from an EMBL/GenBank/DDBJ whole genome shotgun (WGS) entry which is preliminary data.</text>
</comment>
<evidence type="ECO:0000256" key="1">
    <source>
        <dbReference type="SAM" id="Phobius"/>
    </source>
</evidence>
<feature type="transmembrane region" description="Helical" evidence="1">
    <location>
        <begin position="220"/>
        <end position="238"/>
    </location>
</feature>
<dbReference type="AlphaFoldDB" id="A0AAV6L9L9"/>
<dbReference type="EMBL" id="JACTNZ010000002">
    <property type="protein sequence ID" value="KAG5561745.1"/>
    <property type="molecule type" value="Genomic_DNA"/>
</dbReference>
<dbReference type="InterPro" id="IPR036691">
    <property type="entry name" value="Endo/exonu/phosph_ase_sf"/>
</dbReference>
<gene>
    <name evidence="2" type="ORF">RHGRI_004706</name>
</gene>
<evidence type="ECO:0000313" key="2">
    <source>
        <dbReference type="EMBL" id="KAG5561745.1"/>
    </source>
</evidence>
<keyword evidence="1" id="KW-0472">Membrane</keyword>
<keyword evidence="1" id="KW-1133">Transmembrane helix</keyword>
<sequence length="295" mass="32471">MPHVAEILPQLVSAGVDDLSAIDLCDSAMIDRVIATFDSSLPSVEDMADVGPLLQTNKFSPLNDESSGTSIAAPINVLRSPLAAIIVPSSSQIQHGSGNVSLVHEKGASPIVPVAKQGKAKGGGKGGGAKKKNQEVTLEVEILACHLKFFVSMVYGYNLASDRDRLWQELRVLHSSFTGQPWMLMGDFNVVWKASESIFKPPLPLRDEISWGLANGRSKSVHGLIFKLIFAASIYFLWGERNNRIFKAKGMPWQGVFDLIVENVWACLCGWRNVERTRENVRILEGWHVPFVVFM</sequence>
<organism evidence="2 3">
    <name type="scientific">Rhododendron griersonianum</name>
    <dbReference type="NCBI Taxonomy" id="479676"/>
    <lineage>
        <taxon>Eukaryota</taxon>
        <taxon>Viridiplantae</taxon>
        <taxon>Streptophyta</taxon>
        <taxon>Embryophyta</taxon>
        <taxon>Tracheophyta</taxon>
        <taxon>Spermatophyta</taxon>
        <taxon>Magnoliopsida</taxon>
        <taxon>eudicotyledons</taxon>
        <taxon>Gunneridae</taxon>
        <taxon>Pentapetalae</taxon>
        <taxon>asterids</taxon>
        <taxon>Ericales</taxon>
        <taxon>Ericaceae</taxon>
        <taxon>Ericoideae</taxon>
        <taxon>Rhodoreae</taxon>
        <taxon>Rhododendron</taxon>
    </lineage>
</organism>
<dbReference type="Gene3D" id="3.60.10.10">
    <property type="entry name" value="Endonuclease/exonuclease/phosphatase"/>
    <property type="match status" value="1"/>
</dbReference>
<protein>
    <recommendedName>
        <fullName evidence="4">RNA-directed DNA polymerase, eukaryota, Reverse transcriptase zinc-binding domain protein</fullName>
    </recommendedName>
</protein>
<keyword evidence="1" id="KW-0812">Transmembrane</keyword>
<dbReference type="SUPFAM" id="SSF56219">
    <property type="entry name" value="DNase I-like"/>
    <property type="match status" value="1"/>
</dbReference>
<dbReference type="Proteomes" id="UP000823749">
    <property type="component" value="Chromosome 2"/>
</dbReference>
<reference evidence="2" key="1">
    <citation type="submission" date="2020-08" db="EMBL/GenBank/DDBJ databases">
        <title>Plant Genome Project.</title>
        <authorList>
            <person name="Zhang R.-G."/>
        </authorList>
    </citation>
    <scope>NUCLEOTIDE SEQUENCE</scope>
    <source>
        <strain evidence="2">WSP0</strain>
        <tissue evidence="2">Leaf</tissue>
    </source>
</reference>
<evidence type="ECO:0000313" key="3">
    <source>
        <dbReference type="Proteomes" id="UP000823749"/>
    </source>
</evidence>
<keyword evidence="3" id="KW-1185">Reference proteome</keyword>